<accession>A0ACC1MUF9</accession>
<dbReference type="EMBL" id="JANJQO010001502">
    <property type="protein sequence ID" value="KAJ2970620.1"/>
    <property type="molecule type" value="Genomic_DNA"/>
</dbReference>
<comment type="caution">
    <text evidence="1">The sequence shown here is derived from an EMBL/GenBank/DDBJ whole genome shotgun (WGS) entry which is preliminary data.</text>
</comment>
<dbReference type="Proteomes" id="UP001143910">
    <property type="component" value="Unassembled WGS sequence"/>
</dbReference>
<organism evidence="1 2">
    <name type="scientific">Zarea fungicola</name>
    <dbReference type="NCBI Taxonomy" id="93591"/>
    <lineage>
        <taxon>Eukaryota</taxon>
        <taxon>Fungi</taxon>
        <taxon>Dikarya</taxon>
        <taxon>Ascomycota</taxon>
        <taxon>Pezizomycotina</taxon>
        <taxon>Sordariomycetes</taxon>
        <taxon>Hypocreomycetidae</taxon>
        <taxon>Hypocreales</taxon>
        <taxon>Cordycipitaceae</taxon>
        <taxon>Zarea</taxon>
    </lineage>
</organism>
<evidence type="ECO:0000313" key="1">
    <source>
        <dbReference type="EMBL" id="KAJ2970620.1"/>
    </source>
</evidence>
<keyword evidence="2" id="KW-1185">Reference proteome</keyword>
<reference evidence="1" key="1">
    <citation type="submission" date="2022-08" db="EMBL/GenBank/DDBJ databases">
        <title>Genome Sequence of Lecanicillium fungicola.</title>
        <authorList>
            <person name="Buettner E."/>
        </authorList>
    </citation>
    <scope>NUCLEOTIDE SEQUENCE</scope>
    <source>
        <strain evidence="1">Babe33</strain>
    </source>
</reference>
<gene>
    <name evidence="1" type="ORF">NQ176_g8103</name>
</gene>
<name>A0ACC1MUF9_9HYPO</name>
<evidence type="ECO:0000313" key="2">
    <source>
        <dbReference type="Proteomes" id="UP001143910"/>
    </source>
</evidence>
<sequence length="387" mass="41872">MQPSSALLALTGGLSATALATPSFNCHEIFIPIDVSANNKNIPITLDLQLLTNISNLSQMIVKLDSSSVHGRFSIGARYCEPRKEVASRRNTLQILYHGITYTRDYWSGLAPPGTKSDQDRYSWIKFAAEQGYPTLSVDRLCNGLSSRPHGLIDCQLPLEVEAAHAIVNAARDGIVPMTGRSFAKIIHVGHSYGSILGNGLSVRYPNDVDAYILTGYSVNLAQGEPGVVLLPQYAPATLVSPQKYNAPLDPFYVEITNGAGARTVFYHGDYSKDILNYDLANTGTVTIGEVLTAQLGQLQSPDFQGPVFVLNGNEDGIFCEDGPIQALEGAPGNCSKNYSSNVMHAYPSAGKFGFYNTPNTGHCLHNHRTAQQSFKQAHDFLQAAGF</sequence>
<proteinExistence type="predicted"/>
<protein>
    <submittedName>
        <fullName evidence="1">Uncharacterized protein</fullName>
    </submittedName>
</protein>